<evidence type="ECO:0000313" key="4">
    <source>
        <dbReference type="EMBL" id="ARN83114.1"/>
    </source>
</evidence>
<name>A0A1W6MZT0_9HYPH</name>
<keyword evidence="5" id="KW-1185">Reference proteome</keyword>
<gene>
    <name evidence="4" type="ORF">B1812_20805</name>
</gene>
<dbReference type="GO" id="GO:0016491">
    <property type="term" value="F:oxidoreductase activity"/>
    <property type="evidence" value="ECO:0007669"/>
    <property type="project" value="UniProtKB-KW"/>
</dbReference>
<dbReference type="Pfam" id="PF13237">
    <property type="entry name" value="Fer4_10"/>
    <property type="match status" value="1"/>
</dbReference>
<evidence type="ECO:0000313" key="5">
    <source>
        <dbReference type="Proteomes" id="UP000193978"/>
    </source>
</evidence>
<protein>
    <submittedName>
        <fullName evidence="4">4Fe-4S ferredoxin</fullName>
    </submittedName>
</protein>
<dbReference type="AlphaFoldDB" id="A0A1W6MZT0"/>
<dbReference type="Pfam" id="PF13738">
    <property type="entry name" value="Pyr_redox_3"/>
    <property type="match status" value="1"/>
</dbReference>
<dbReference type="Gene3D" id="3.50.50.60">
    <property type="entry name" value="FAD/NAD(P)-binding domain"/>
    <property type="match status" value="2"/>
</dbReference>
<dbReference type="STRING" id="655015.B1812_20805"/>
<keyword evidence="1" id="KW-0285">Flavoprotein</keyword>
<dbReference type="InterPro" id="IPR017896">
    <property type="entry name" value="4Fe4S_Fe-S-bd"/>
</dbReference>
<dbReference type="PRINTS" id="PR00368">
    <property type="entry name" value="FADPNR"/>
</dbReference>
<dbReference type="Gene3D" id="3.30.70.20">
    <property type="match status" value="1"/>
</dbReference>
<dbReference type="EMBL" id="CP019948">
    <property type="protein sequence ID" value="ARN83114.1"/>
    <property type="molecule type" value="Genomic_DNA"/>
</dbReference>
<dbReference type="SUPFAM" id="SSF51905">
    <property type="entry name" value="FAD/NAD(P)-binding domain"/>
    <property type="match status" value="3"/>
</dbReference>
<evidence type="ECO:0000256" key="1">
    <source>
        <dbReference type="ARBA" id="ARBA00022630"/>
    </source>
</evidence>
<dbReference type="KEGG" id="mbry:B1812_20805"/>
<dbReference type="OrthoDB" id="9773233at2"/>
<accession>A0A1W6MZT0</accession>
<dbReference type="InterPro" id="IPR050097">
    <property type="entry name" value="Ferredoxin-NADP_redctase_2"/>
</dbReference>
<dbReference type="InterPro" id="IPR036188">
    <property type="entry name" value="FAD/NAD-bd_sf"/>
</dbReference>
<feature type="domain" description="4Fe-4S ferredoxin-type" evidence="3">
    <location>
        <begin position="80"/>
        <end position="109"/>
    </location>
</feature>
<feature type="domain" description="4Fe-4S ferredoxin-type" evidence="3">
    <location>
        <begin position="49"/>
        <end position="79"/>
    </location>
</feature>
<evidence type="ECO:0000256" key="2">
    <source>
        <dbReference type="ARBA" id="ARBA00023002"/>
    </source>
</evidence>
<reference evidence="4 5" key="1">
    <citation type="submission" date="2017-02" db="EMBL/GenBank/DDBJ databases">
        <authorList>
            <person name="Peterson S.W."/>
        </authorList>
    </citation>
    <scope>NUCLEOTIDE SEQUENCE [LARGE SCALE GENOMIC DNA]</scope>
    <source>
        <strain evidence="4 5">S285</strain>
    </source>
</reference>
<dbReference type="PROSITE" id="PS51379">
    <property type="entry name" value="4FE4S_FER_2"/>
    <property type="match status" value="2"/>
</dbReference>
<dbReference type="PANTHER" id="PTHR48105">
    <property type="entry name" value="THIOREDOXIN REDUCTASE 1-RELATED-RELATED"/>
    <property type="match status" value="1"/>
</dbReference>
<dbReference type="SUPFAM" id="SSF54862">
    <property type="entry name" value="4Fe-4S ferredoxins"/>
    <property type="match status" value="1"/>
</dbReference>
<proteinExistence type="predicted"/>
<sequence length="433" mass="46728">MEIDAVIAYGALVTIPWAIYLPLRARTTSRSHDKLKASKEAGLMEPASLHPIIDHSRCIGCGSCVRACHEGEILGLIDGRSTLVEPSLCIGHGACKAVCPADAIKLVFGTETRGVDIPNVAPNFETNVPGIFIAGELGGMGLVANAIEQGRQAMDSIAKLKKSADPEMLDVVIVGCGPGGLSASLAAKQKNLRAVTLEQDTLGGTVAHFPRGKLVMTQPFTLPLAGTFKFNELSKEELIEFFESVIQSNGLEIRTGERVEHVSREGDGFLVTSTQGTYKTRAVLLTIGRRGTPRKLDVPGEDHQKVVYRMIDPQQYQGRHVLVVGGGDSALEAACEIADQPGTTVTLSHRSENFSRAKVKNRDRVERARQEGRVEVLYSSSVKRISAEHVEIKYDGEVRTITNDDVIVCVGGILPTPFLKNMGIEVETKYGST</sequence>
<dbReference type="Proteomes" id="UP000193978">
    <property type="component" value="Chromosome"/>
</dbReference>
<evidence type="ECO:0000259" key="3">
    <source>
        <dbReference type="PROSITE" id="PS51379"/>
    </source>
</evidence>
<organism evidence="4 5">
    <name type="scientific">Methylocystis bryophila</name>
    <dbReference type="NCBI Taxonomy" id="655015"/>
    <lineage>
        <taxon>Bacteria</taxon>
        <taxon>Pseudomonadati</taxon>
        <taxon>Pseudomonadota</taxon>
        <taxon>Alphaproteobacteria</taxon>
        <taxon>Hyphomicrobiales</taxon>
        <taxon>Methylocystaceae</taxon>
        <taxon>Methylocystis</taxon>
    </lineage>
</organism>
<dbReference type="RefSeq" id="WP_085773266.1">
    <property type="nucleotide sequence ID" value="NZ_AP027149.1"/>
</dbReference>
<dbReference type="PRINTS" id="PR00469">
    <property type="entry name" value="PNDRDTASEII"/>
</dbReference>
<keyword evidence="2" id="KW-0560">Oxidoreductase</keyword>